<dbReference type="Proteomes" id="UP001238603">
    <property type="component" value="Unassembled WGS sequence"/>
</dbReference>
<evidence type="ECO:0000256" key="1">
    <source>
        <dbReference type="SAM" id="MobiDB-lite"/>
    </source>
</evidence>
<keyword evidence="3" id="KW-1185">Reference proteome</keyword>
<gene>
    <name evidence="2" type="ORF">QRD43_15515</name>
</gene>
<evidence type="ECO:0000313" key="3">
    <source>
        <dbReference type="Proteomes" id="UP001238603"/>
    </source>
</evidence>
<dbReference type="EMBL" id="JASVDS010000004">
    <property type="protein sequence ID" value="MDL5033323.1"/>
    <property type="molecule type" value="Genomic_DNA"/>
</dbReference>
<evidence type="ECO:0000313" key="2">
    <source>
        <dbReference type="EMBL" id="MDL5033323.1"/>
    </source>
</evidence>
<protein>
    <submittedName>
        <fullName evidence="2">Uncharacterized protein</fullName>
    </submittedName>
</protein>
<reference evidence="2 3" key="1">
    <citation type="submission" date="2023-06" db="EMBL/GenBank/DDBJ databases">
        <title>Pelomonas sp. APW6 16S ribosomal RNA gene genome sequencing and assembly.</title>
        <authorList>
            <person name="Woo H."/>
        </authorList>
    </citation>
    <scope>NUCLEOTIDE SEQUENCE [LARGE SCALE GENOMIC DNA]</scope>
    <source>
        <strain evidence="2 3">APW6</strain>
    </source>
</reference>
<feature type="region of interest" description="Disordered" evidence="1">
    <location>
        <begin position="63"/>
        <end position="84"/>
    </location>
</feature>
<name>A0ABT7LKC9_9BURK</name>
<organism evidence="2 3">
    <name type="scientific">Roseateles subflavus</name>
    <dbReference type="NCBI Taxonomy" id="3053353"/>
    <lineage>
        <taxon>Bacteria</taxon>
        <taxon>Pseudomonadati</taxon>
        <taxon>Pseudomonadota</taxon>
        <taxon>Betaproteobacteria</taxon>
        <taxon>Burkholderiales</taxon>
        <taxon>Sphaerotilaceae</taxon>
        <taxon>Roseateles</taxon>
    </lineage>
</organism>
<dbReference type="RefSeq" id="WP_285983408.1">
    <property type="nucleotide sequence ID" value="NZ_JASVDS010000004.1"/>
</dbReference>
<proteinExistence type="predicted"/>
<accession>A0ABT7LKC9</accession>
<sequence length="84" mass="9276">MKHGHSQTIAEQAKAIAAALAACPEAAPESVIAQALLTLQFWESIEVSEPAIYLDARDQREEVFDHPKDEAQNHNDARRTYACS</sequence>
<comment type="caution">
    <text evidence="2">The sequence shown here is derived from an EMBL/GenBank/DDBJ whole genome shotgun (WGS) entry which is preliminary data.</text>
</comment>